<dbReference type="EMBL" id="RIBZ01000840">
    <property type="protein sequence ID" value="RNF84742.1"/>
    <property type="molecule type" value="Genomic_DNA"/>
</dbReference>
<accession>A0A3M8T1X9</accession>
<evidence type="ECO:0000259" key="1">
    <source>
        <dbReference type="Pfam" id="PF13546"/>
    </source>
</evidence>
<sequence length="152" mass="16673">MYDALHRGNVDVPRLRQVLASLPMPQAADRRLVLAVDVSHWLRPDAPTSADRRFCHVYGRSGRSSDQLVLGWPYSFVAALESGRTSWCQLLDAVRLGPADDVAEVTAAQVRRVVMDLIEMGGWHFGDRDTATTSTCAGSRSCADSTWNTPSA</sequence>
<feature type="domain" description="Transposase IS701-like DDE" evidence="1">
    <location>
        <begin position="1"/>
        <end position="130"/>
    </location>
</feature>
<dbReference type="AlphaFoldDB" id="A0A3M8T1X9"/>
<dbReference type="Pfam" id="PF13546">
    <property type="entry name" value="DDE_5"/>
    <property type="match status" value="1"/>
</dbReference>
<organism evidence="2 3">
    <name type="scientific">Streptomyces botrytidirepellens</name>
    <dbReference type="NCBI Taxonomy" id="2486417"/>
    <lineage>
        <taxon>Bacteria</taxon>
        <taxon>Bacillati</taxon>
        <taxon>Actinomycetota</taxon>
        <taxon>Actinomycetes</taxon>
        <taxon>Kitasatosporales</taxon>
        <taxon>Streptomycetaceae</taxon>
        <taxon>Streptomyces</taxon>
    </lineage>
</organism>
<name>A0A3M8T1X9_9ACTN</name>
<evidence type="ECO:0000313" key="3">
    <source>
        <dbReference type="Proteomes" id="UP000275401"/>
    </source>
</evidence>
<dbReference type="Proteomes" id="UP000275401">
    <property type="component" value="Unassembled WGS sequence"/>
</dbReference>
<evidence type="ECO:0000313" key="2">
    <source>
        <dbReference type="EMBL" id="RNF84742.1"/>
    </source>
</evidence>
<comment type="caution">
    <text evidence="2">The sequence shown here is derived from an EMBL/GenBank/DDBJ whole genome shotgun (WGS) entry which is preliminary data.</text>
</comment>
<protein>
    <recommendedName>
        <fullName evidence="1">Transposase IS701-like DDE domain-containing protein</fullName>
    </recommendedName>
</protein>
<dbReference type="InterPro" id="IPR038721">
    <property type="entry name" value="IS701-like_DDE_dom"/>
</dbReference>
<gene>
    <name evidence="2" type="ORF">EEJ42_43920</name>
</gene>
<reference evidence="2 3" key="1">
    <citation type="submission" date="2018-11" db="EMBL/GenBank/DDBJ databases">
        <title>The Potential of Streptomyces as Biocontrol Agents against the Tomato grey mould, Botrytis cinerea (Gray mold) Frontiers in Microbiology.</title>
        <authorList>
            <person name="Li D."/>
        </authorList>
    </citation>
    <scope>NUCLEOTIDE SEQUENCE [LARGE SCALE GENOMIC DNA]</scope>
    <source>
        <strain evidence="2 3">NEAU-LD23</strain>
    </source>
</reference>
<keyword evidence="3" id="KW-1185">Reference proteome</keyword>
<proteinExistence type="predicted"/>